<evidence type="ECO:0000313" key="2">
    <source>
        <dbReference type="Proteomes" id="UP000219901"/>
    </source>
</evidence>
<dbReference type="EMBL" id="NMTV01000045">
    <property type="protein sequence ID" value="PDX72551.1"/>
    <property type="molecule type" value="Genomic_DNA"/>
</dbReference>
<dbReference type="Gene3D" id="3.40.50.410">
    <property type="entry name" value="von Willebrand factor, type A domain"/>
    <property type="match status" value="1"/>
</dbReference>
<protein>
    <recommendedName>
        <fullName evidence="3">VWA domain-containing protein</fullName>
    </recommendedName>
</protein>
<comment type="caution">
    <text evidence="1">The sequence shown here is derived from an EMBL/GenBank/DDBJ whole genome shotgun (WGS) entry which is preliminary data.</text>
</comment>
<gene>
    <name evidence="1" type="ORF">CGS55_07145</name>
</gene>
<sequence>MRKNLTEIVFILDRSGSMSGLERDTIGGFNSMIEQQKKAEGEALISTVLFDNVSEVLHDRVNVRDIRPMTDRDYTVRGCTALLDAIGGAIHHIGNVHKYARQEDVPEHTMFVITTDGMENASRRYNSEKVKQMIERQKEKYGWEFLFLGANIDAVETASQFGIGADRAVNYRCDGEGTALNYEVVSEAISSVRCSAPLSADWKKRIDEDYKKRGDRKHK</sequence>
<dbReference type="RefSeq" id="WP_097783076.1">
    <property type="nucleotide sequence ID" value="NZ_NMTV01000045.1"/>
</dbReference>
<name>A0A2A7A074_9FIRM</name>
<dbReference type="AlphaFoldDB" id="A0A2A7A074"/>
<proteinExistence type="predicted"/>
<organism evidence="1 2">
    <name type="scientific">Faecalibacterium prausnitzii</name>
    <dbReference type="NCBI Taxonomy" id="853"/>
    <lineage>
        <taxon>Bacteria</taxon>
        <taxon>Bacillati</taxon>
        <taxon>Bacillota</taxon>
        <taxon>Clostridia</taxon>
        <taxon>Eubacteriales</taxon>
        <taxon>Oscillospiraceae</taxon>
        <taxon>Faecalibacterium</taxon>
    </lineage>
</organism>
<dbReference type="SUPFAM" id="SSF53300">
    <property type="entry name" value="vWA-like"/>
    <property type="match status" value="1"/>
</dbReference>
<dbReference type="InterPro" id="IPR036465">
    <property type="entry name" value="vWFA_dom_sf"/>
</dbReference>
<accession>A0A2A7A074</accession>
<dbReference type="Proteomes" id="UP000219901">
    <property type="component" value="Unassembled WGS sequence"/>
</dbReference>
<evidence type="ECO:0008006" key="3">
    <source>
        <dbReference type="Google" id="ProtNLM"/>
    </source>
</evidence>
<reference evidence="1 2" key="1">
    <citation type="journal article" date="2017" name="Front. Microbiol.">
        <title>New Insights into the Diversity of the Genus Faecalibacterium.</title>
        <authorList>
            <person name="Benevides L."/>
            <person name="Burman S."/>
            <person name="Martin R."/>
            <person name="Robert V."/>
            <person name="Thomas M."/>
            <person name="Miquel S."/>
            <person name="Chain F."/>
            <person name="Sokol H."/>
            <person name="Bermudez-Humaran L.G."/>
            <person name="Morrison M."/>
            <person name="Langella P."/>
            <person name="Azevedo V.A."/>
            <person name="Chatel J.M."/>
            <person name="Soares S."/>
        </authorList>
    </citation>
    <scope>NUCLEOTIDE SEQUENCE [LARGE SCALE GENOMIC DNA]</scope>
    <source>
        <strain evidence="1 2">CNCM I 4546</strain>
    </source>
</reference>
<evidence type="ECO:0000313" key="1">
    <source>
        <dbReference type="EMBL" id="PDX72551.1"/>
    </source>
</evidence>